<keyword evidence="1" id="KW-0732">Signal</keyword>
<keyword evidence="3" id="KW-1185">Reference proteome</keyword>
<accession>A0A4Q9DL48</accession>
<dbReference type="EMBL" id="SIRE01000023">
    <property type="protein sequence ID" value="TBL72617.1"/>
    <property type="molecule type" value="Genomic_DNA"/>
</dbReference>
<evidence type="ECO:0000313" key="2">
    <source>
        <dbReference type="EMBL" id="TBL72617.1"/>
    </source>
</evidence>
<evidence type="ECO:0008006" key="4">
    <source>
        <dbReference type="Google" id="ProtNLM"/>
    </source>
</evidence>
<sequence>MFAYKTTFVALMVGAAVLVAPACQKQNQSNGGQVRSYSNDGYLGLTDVNPNLPTSPTYHTYGDDTRLMREVIKQIPDVRSSSLTINGPDASVKLKLNSGLTDAQMEAVRMDAYNQLATMMPRYRIHVSVYR</sequence>
<dbReference type="Proteomes" id="UP000293142">
    <property type="component" value="Unassembled WGS sequence"/>
</dbReference>
<feature type="signal peptide" evidence="1">
    <location>
        <begin position="1"/>
        <end position="22"/>
    </location>
</feature>
<evidence type="ECO:0000256" key="1">
    <source>
        <dbReference type="SAM" id="SignalP"/>
    </source>
</evidence>
<feature type="chain" id="PRO_5039487662" description="Sporulation protein" evidence="1">
    <location>
        <begin position="23"/>
        <end position="131"/>
    </location>
</feature>
<reference evidence="2 3" key="1">
    <citation type="submission" date="2019-02" db="EMBL/GenBank/DDBJ databases">
        <title>Paenibacillus sp. nov., isolated from surface-sterilized tissue of Thalictrum simplex L.</title>
        <authorList>
            <person name="Tuo L."/>
        </authorList>
    </citation>
    <scope>NUCLEOTIDE SEQUENCE [LARGE SCALE GENOMIC DNA]</scope>
    <source>
        <strain evidence="2 3">N2SHLJ1</strain>
    </source>
</reference>
<dbReference type="AlphaFoldDB" id="A0A4Q9DL48"/>
<evidence type="ECO:0000313" key="3">
    <source>
        <dbReference type="Proteomes" id="UP000293142"/>
    </source>
</evidence>
<dbReference type="RefSeq" id="WP_131016806.1">
    <property type="nucleotide sequence ID" value="NZ_SIRE01000023.1"/>
</dbReference>
<protein>
    <recommendedName>
        <fullName evidence="4">Sporulation protein</fullName>
    </recommendedName>
</protein>
<proteinExistence type="predicted"/>
<name>A0A4Q9DL48_9BACL</name>
<dbReference type="OrthoDB" id="2679017at2"/>
<comment type="caution">
    <text evidence="2">The sequence shown here is derived from an EMBL/GenBank/DDBJ whole genome shotgun (WGS) entry which is preliminary data.</text>
</comment>
<gene>
    <name evidence="2" type="ORF">EYB31_28045</name>
</gene>
<organism evidence="2 3">
    <name type="scientific">Paenibacillus thalictri</name>
    <dbReference type="NCBI Taxonomy" id="2527873"/>
    <lineage>
        <taxon>Bacteria</taxon>
        <taxon>Bacillati</taxon>
        <taxon>Bacillota</taxon>
        <taxon>Bacilli</taxon>
        <taxon>Bacillales</taxon>
        <taxon>Paenibacillaceae</taxon>
        <taxon>Paenibacillus</taxon>
    </lineage>
</organism>